<feature type="compositionally biased region" description="Basic and acidic residues" evidence="3">
    <location>
        <begin position="329"/>
        <end position="343"/>
    </location>
</feature>
<reference evidence="4" key="1">
    <citation type="journal article" date="2020" name="Stud. Mycol.">
        <title>101 Dothideomycetes genomes: a test case for predicting lifestyles and emergence of pathogens.</title>
        <authorList>
            <person name="Haridas S."/>
            <person name="Albert R."/>
            <person name="Binder M."/>
            <person name="Bloem J."/>
            <person name="Labutti K."/>
            <person name="Salamov A."/>
            <person name="Andreopoulos B."/>
            <person name="Baker S."/>
            <person name="Barry K."/>
            <person name="Bills G."/>
            <person name="Bluhm B."/>
            <person name="Cannon C."/>
            <person name="Castanera R."/>
            <person name="Culley D."/>
            <person name="Daum C."/>
            <person name="Ezra D."/>
            <person name="Gonzalez J."/>
            <person name="Henrissat B."/>
            <person name="Kuo A."/>
            <person name="Liang C."/>
            <person name="Lipzen A."/>
            <person name="Lutzoni F."/>
            <person name="Magnuson J."/>
            <person name="Mondo S."/>
            <person name="Nolan M."/>
            <person name="Ohm R."/>
            <person name="Pangilinan J."/>
            <person name="Park H.-J."/>
            <person name="Ramirez L."/>
            <person name="Alfaro M."/>
            <person name="Sun H."/>
            <person name="Tritt A."/>
            <person name="Yoshinaga Y."/>
            <person name="Zwiers L.-H."/>
            <person name="Turgeon B."/>
            <person name="Goodwin S."/>
            <person name="Spatafora J."/>
            <person name="Crous P."/>
            <person name="Grigoriev I."/>
        </authorList>
    </citation>
    <scope>NUCLEOTIDE SEQUENCE</scope>
    <source>
        <strain evidence="4">CBS 121410</strain>
    </source>
</reference>
<gene>
    <name evidence="4" type="ORF">K490DRAFT_67463</name>
</gene>
<evidence type="ECO:0000256" key="1">
    <source>
        <dbReference type="ARBA" id="ARBA00006461"/>
    </source>
</evidence>
<evidence type="ECO:0000256" key="2">
    <source>
        <dbReference type="ARBA" id="ARBA00023054"/>
    </source>
</evidence>
<protein>
    <recommendedName>
        <fullName evidence="6">SPT2-domain-containing protein</fullName>
    </recommendedName>
</protein>
<feature type="compositionally biased region" description="Low complexity" evidence="3">
    <location>
        <begin position="23"/>
        <end position="35"/>
    </location>
</feature>
<feature type="compositionally biased region" description="Basic and acidic residues" evidence="3">
    <location>
        <begin position="193"/>
        <end position="205"/>
    </location>
</feature>
<evidence type="ECO:0008006" key="6">
    <source>
        <dbReference type="Google" id="ProtNLM"/>
    </source>
</evidence>
<dbReference type="OrthoDB" id="3946361at2759"/>
<dbReference type="EMBL" id="ML978729">
    <property type="protein sequence ID" value="KAF2085579.1"/>
    <property type="molecule type" value="Genomic_DNA"/>
</dbReference>
<dbReference type="Proteomes" id="UP000799776">
    <property type="component" value="Unassembled WGS sequence"/>
</dbReference>
<name>A0A9P4HT79_9PEZI</name>
<evidence type="ECO:0000313" key="4">
    <source>
        <dbReference type="EMBL" id="KAF2085579.1"/>
    </source>
</evidence>
<feature type="compositionally biased region" description="Low complexity" evidence="3">
    <location>
        <begin position="158"/>
        <end position="167"/>
    </location>
</feature>
<feature type="region of interest" description="Disordered" evidence="3">
    <location>
        <begin position="1"/>
        <end position="351"/>
    </location>
</feature>
<organism evidence="4 5">
    <name type="scientific">Saccharata proteae CBS 121410</name>
    <dbReference type="NCBI Taxonomy" id="1314787"/>
    <lineage>
        <taxon>Eukaryota</taxon>
        <taxon>Fungi</taxon>
        <taxon>Dikarya</taxon>
        <taxon>Ascomycota</taxon>
        <taxon>Pezizomycotina</taxon>
        <taxon>Dothideomycetes</taxon>
        <taxon>Dothideomycetes incertae sedis</taxon>
        <taxon>Botryosphaeriales</taxon>
        <taxon>Saccharataceae</taxon>
        <taxon>Saccharata</taxon>
    </lineage>
</organism>
<comment type="similarity">
    <text evidence="1">Belongs to the SPT2 family.</text>
</comment>
<comment type="caution">
    <text evidence="4">The sequence shown here is derived from an EMBL/GenBank/DDBJ whole genome shotgun (WGS) entry which is preliminary data.</text>
</comment>
<feature type="compositionally biased region" description="Polar residues" evidence="3">
    <location>
        <begin position="121"/>
        <end position="133"/>
    </location>
</feature>
<feature type="compositionally biased region" description="Polar residues" evidence="3">
    <location>
        <begin position="1"/>
        <end position="12"/>
    </location>
</feature>
<proteinExistence type="inferred from homology"/>
<feature type="compositionally biased region" description="Basic and acidic residues" evidence="3">
    <location>
        <begin position="262"/>
        <end position="272"/>
    </location>
</feature>
<keyword evidence="5" id="KW-1185">Reference proteome</keyword>
<dbReference type="AlphaFoldDB" id="A0A9P4HT79"/>
<feature type="compositionally biased region" description="Basic and acidic residues" evidence="3">
    <location>
        <begin position="54"/>
        <end position="73"/>
    </location>
</feature>
<accession>A0A9P4HT79</accession>
<keyword evidence="2" id="KW-0175">Coiled coil</keyword>
<evidence type="ECO:0000256" key="3">
    <source>
        <dbReference type="SAM" id="MobiDB-lite"/>
    </source>
</evidence>
<feature type="compositionally biased region" description="Low complexity" evidence="3">
    <location>
        <begin position="134"/>
        <end position="150"/>
    </location>
</feature>
<dbReference type="InterPro" id="IPR013256">
    <property type="entry name" value="Chromatin_SPT2"/>
</dbReference>
<dbReference type="SMART" id="SM00784">
    <property type="entry name" value="SPT2"/>
    <property type="match status" value="1"/>
</dbReference>
<feature type="compositionally biased region" description="Acidic residues" evidence="3">
    <location>
        <begin position="291"/>
        <end position="304"/>
    </location>
</feature>
<evidence type="ECO:0000313" key="5">
    <source>
        <dbReference type="Proteomes" id="UP000799776"/>
    </source>
</evidence>
<sequence>MSFLNNVLSSISGAPIQAPPSRPTSTNPSSASRAPVPHGEGPNHGAQSAVPVKRKAEGDQDLLRSKVAKKDADAATAKSAVARPSATAPPGKQQSSTTTVPYRGTAQPAGTIRRTAPQRPTVGTASQPATQKQTAKPVTPTSATTPAPKKGSFQEIMARAAAAQAAAKPVGLITHKPTEKLPKKGQQAQAGDTKSKAPVGRDRPIASKGGSRTPEPATAKGKPSQPTKEKKKPVELGYTGTIRAAPKEPMYSGTMRSGSAKPAERGRFDRSRSTSLAAKPKGRFDRYARSEEEEEEEEEEDDYNSEGSSDMEAGAFDLDQEEQLSLKAARREDEEALKEEEALKRRKLERKNMLAKMAANAKNKKRF</sequence>